<keyword evidence="5" id="KW-1185">Reference proteome</keyword>
<keyword evidence="1" id="KW-0159">Chromosome partition</keyword>
<dbReference type="GO" id="GO:0007059">
    <property type="term" value="P:chromosome segregation"/>
    <property type="evidence" value="ECO:0007669"/>
    <property type="project" value="UniProtKB-KW"/>
</dbReference>
<sequence>MTTTPATEAIAILIDVAQRGEIDPWDVQVIDVIDRYLSTLALDSDPELGYRDTDLSQSGQAFLWASMLVLLKADTLERLEEPEELEESEELDGSEEIDGRGDRGLPRHLERHIRRRSAARPPKRRPVTLPELIQQLQEMAVQLGEKPLPSPKKGTRSSARSQAARIAHLAHDENLTEIATRLEEFLCRYWYDLAADKDWLNLNQLLEWWTLSPSSVASTSVGSSYQEDKLGTAKMSAKADTETAITPIESPIGDRVSVFWGLLLLSAQSKVELCQEEFYQDLKIRKLES</sequence>
<feature type="compositionally biased region" description="Basic and acidic residues" evidence="3">
    <location>
        <begin position="97"/>
        <end position="108"/>
    </location>
</feature>
<gene>
    <name evidence="4" type="ORF">LYNGBM3L_15080</name>
</gene>
<proteinExistence type="predicted"/>
<evidence type="ECO:0000313" key="4">
    <source>
        <dbReference type="EMBL" id="EGJ34546.1"/>
    </source>
</evidence>
<accession>F4XLS1</accession>
<dbReference type="InterPro" id="IPR003768">
    <property type="entry name" value="ScpA"/>
</dbReference>
<dbReference type="RefSeq" id="WP_008180248.1">
    <property type="nucleotide sequence ID" value="NZ_GL890832.1"/>
</dbReference>
<protein>
    <recommendedName>
        <fullName evidence="2">Segregation and condensation protein A</fullName>
    </recommendedName>
</protein>
<organism evidence="4 5">
    <name type="scientific">Moorena producens 3L</name>
    <dbReference type="NCBI Taxonomy" id="489825"/>
    <lineage>
        <taxon>Bacteria</taxon>
        <taxon>Bacillati</taxon>
        <taxon>Cyanobacteriota</taxon>
        <taxon>Cyanophyceae</taxon>
        <taxon>Coleofasciculales</taxon>
        <taxon>Coleofasciculaceae</taxon>
        <taxon>Moorena</taxon>
    </lineage>
</organism>
<dbReference type="EMBL" id="GL890832">
    <property type="protein sequence ID" value="EGJ34546.1"/>
    <property type="molecule type" value="Genomic_DNA"/>
</dbReference>
<name>F4XLS1_9CYAN</name>
<dbReference type="HOGENOM" id="CLU_070251_1_0_3"/>
<evidence type="ECO:0000256" key="3">
    <source>
        <dbReference type="SAM" id="MobiDB-lite"/>
    </source>
</evidence>
<feature type="compositionally biased region" description="Acidic residues" evidence="3">
    <location>
        <begin position="80"/>
        <end position="96"/>
    </location>
</feature>
<reference evidence="5" key="1">
    <citation type="journal article" date="2011" name="Proc. Natl. Acad. Sci. U.S.A.">
        <title>Genomic insights into the physiology and ecology of the marine filamentous cyanobacterium Lyngbya majuscula.</title>
        <authorList>
            <person name="Jones A.C."/>
            <person name="Monroe E.A."/>
            <person name="Podell S."/>
            <person name="Hess W.R."/>
            <person name="Klages S."/>
            <person name="Esquenazi E."/>
            <person name="Niessen S."/>
            <person name="Hoover H."/>
            <person name="Rothmann M."/>
            <person name="Lasken R.S."/>
            <person name="Yates J.R.III."/>
            <person name="Reinhardt R."/>
            <person name="Kube M."/>
            <person name="Burkart M.D."/>
            <person name="Allen E.E."/>
            <person name="Dorrestein P.C."/>
            <person name="Gerwick W.H."/>
            <person name="Gerwick L."/>
        </authorList>
    </citation>
    <scope>NUCLEOTIDE SEQUENCE [LARGE SCALE GENOMIC DNA]</scope>
    <source>
        <strain evidence="5">3L</strain>
    </source>
</reference>
<feature type="region of interest" description="Disordered" evidence="3">
    <location>
        <begin position="80"/>
        <end position="127"/>
    </location>
</feature>
<dbReference type="OrthoDB" id="425117at2"/>
<dbReference type="Proteomes" id="UP000003959">
    <property type="component" value="Unassembled WGS sequence"/>
</dbReference>
<dbReference type="eggNOG" id="COG1354">
    <property type="taxonomic scope" value="Bacteria"/>
</dbReference>
<evidence type="ECO:0000256" key="2">
    <source>
        <dbReference type="ARBA" id="ARBA00044777"/>
    </source>
</evidence>
<dbReference type="AlphaFoldDB" id="F4XLS1"/>
<evidence type="ECO:0000256" key="1">
    <source>
        <dbReference type="ARBA" id="ARBA00022829"/>
    </source>
</evidence>
<evidence type="ECO:0000313" key="5">
    <source>
        <dbReference type="Proteomes" id="UP000003959"/>
    </source>
</evidence>
<dbReference type="PANTHER" id="PTHR33969:SF2">
    <property type="entry name" value="SEGREGATION AND CONDENSATION PROTEIN A"/>
    <property type="match status" value="1"/>
</dbReference>
<dbReference type="Pfam" id="PF02616">
    <property type="entry name" value="SMC_ScpA"/>
    <property type="match status" value="1"/>
</dbReference>
<dbReference type="PANTHER" id="PTHR33969">
    <property type="entry name" value="SEGREGATION AND CONDENSATION PROTEIN A"/>
    <property type="match status" value="1"/>
</dbReference>
<feature type="compositionally biased region" description="Basic residues" evidence="3">
    <location>
        <begin position="109"/>
        <end position="126"/>
    </location>
</feature>